<dbReference type="RefSeq" id="WP_253762429.1">
    <property type="nucleotide sequence ID" value="NZ_JAMZDZ010000001.1"/>
</dbReference>
<proteinExistence type="predicted"/>
<protein>
    <submittedName>
        <fullName evidence="1">Uncharacterized protein</fullName>
    </submittedName>
</protein>
<accession>A0ABV8LWW0</accession>
<reference evidence="2" key="1">
    <citation type="journal article" date="2019" name="Int. J. Syst. Evol. Microbiol.">
        <title>The Global Catalogue of Microorganisms (GCM) 10K type strain sequencing project: providing services to taxonomists for standard genome sequencing and annotation.</title>
        <authorList>
            <consortium name="The Broad Institute Genomics Platform"/>
            <consortium name="The Broad Institute Genome Sequencing Center for Infectious Disease"/>
            <person name="Wu L."/>
            <person name="Ma J."/>
        </authorList>
    </citation>
    <scope>NUCLEOTIDE SEQUENCE [LARGE SCALE GENOMIC DNA]</scope>
    <source>
        <strain evidence="2">CGMCC 4.7289</strain>
    </source>
</reference>
<evidence type="ECO:0000313" key="2">
    <source>
        <dbReference type="Proteomes" id="UP001595816"/>
    </source>
</evidence>
<gene>
    <name evidence="1" type="ORF">ACFOZ4_30375</name>
</gene>
<dbReference type="EMBL" id="JBHSAY010000019">
    <property type="protein sequence ID" value="MFC4134938.1"/>
    <property type="molecule type" value="Genomic_DNA"/>
</dbReference>
<keyword evidence="2" id="KW-1185">Reference proteome</keyword>
<name>A0ABV8LWW0_9ACTN</name>
<evidence type="ECO:0000313" key="1">
    <source>
        <dbReference type="EMBL" id="MFC4134938.1"/>
    </source>
</evidence>
<sequence>MAEVLMTATTSEYVGSMPGEFVAQWKELLVYRENGKQFAFDCVWGVEPHAVYVPTAGYWPKVTPDWLRDRRPEILALLRDFAGTSYTVRETSEGYQAEGRPRLALFVATSTDGLPAGAWVAVLLDPDEDDSPDSSWNKTDRARFLKDHAGRIGTGITPAAAIEDLKQHGGHHL</sequence>
<comment type="caution">
    <text evidence="1">The sequence shown here is derived from an EMBL/GenBank/DDBJ whole genome shotgun (WGS) entry which is preliminary data.</text>
</comment>
<organism evidence="1 2">
    <name type="scientific">Hamadaea flava</name>
    <dbReference type="NCBI Taxonomy" id="1742688"/>
    <lineage>
        <taxon>Bacteria</taxon>
        <taxon>Bacillati</taxon>
        <taxon>Actinomycetota</taxon>
        <taxon>Actinomycetes</taxon>
        <taxon>Micromonosporales</taxon>
        <taxon>Micromonosporaceae</taxon>
        <taxon>Hamadaea</taxon>
    </lineage>
</organism>
<dbReference type="Proteomes" id="UP001595816">
    <property type="component" value="Unassembled WGS sequence"/>
</dbReference>